<feature type="non-terminal residue" evidence="1">
    <location>
        <position position="1"/>
    </location>
</feature>
<dbReference type="EMBL" id="BARU01006018">
    <property type="protein sequence ID" value="GAH44279.1"/>
    <property type="molecule type" value="Genomic_DNA"/>
</dbReference>
<reference evidence="1" key="1">
    <citation type="journal article" date="2014" name="Front. Microbiol.">
        <title>High frequency of phylogenetically diverse reductive dehalogenase-homologous genes in deep subseafloor sedimentary metagenomes.</title>
        <authorList>
            <person name="Kawai M."/>
            <person name="Futagami T."/>
            <person name="Toyoda A."/>
            <person name="Takaki Y."/>
            <person name="Nishi S."/>
            <person name="Hori S."/>
            <person name="Arai W."/>
            <person name="Tsubouchi T."/>
            <person name="Morono Y."/>
            <person name="Uchiyama I."/>
            <person name="Ito T."/>
            <person name="Fujiyama A."/>
            <person name="Inagaki F."/>
            <person name="Takami H."/>
        </authorList>
    </citation>
    <scope>NUCLEOTIDE SEQUENCE</scope>
    <source>
        <strain evidence="1">Expedition CK06-06</strain>
    </source>
</reference>
<protein>
    <submittedName>
        <fullName evidence="1">Uncharacterized protein</fullName>
    </submittedName>
</protein>
<evidence type="ECO:0000313" key="1">
    <source>
        <dbReference type="EMBL" id="GAH44279.1"/>
    </source>
</evidence>
<proteinExistence type="predicted"/>
<comment type="caution">
    <text evidence="1">The sequence shown here is derived from an EMBL/GenBank/DDBJ whole genome shotgun (WGS) entry which is preliminary data.</text>
</comment>
<name>X1GRM6_9ZZZZ</name>
<organism evidence="1">
    <name type="scientific">marine sediment metagenome</name>
    <dbReference type="NCBI Taxonomy" id="412755"/>
    <lineage>
        <taxon>unclassified sequences</taxon>
        <taxon>metagenomes</taxon>
        <taxon>ecological metagenomes</taxon>
    </lineage>
</organism>
<gene>
    <name evidence="1" type="ORF">S03H2_11824</name>
</gene>
<sequence length="76" mass="8960">IEGFYRKLAIHLGFEYWGFVMEYLNVSSQSIAQMFDIDLNKYVVDINSLKKLIPKSLNIPFFIITSFFFSLIRLSK</sequence>
<dbReference type="AlphaFoldDB" id="X1GRM6"/>
<accession>X1GRM6</accession>